<dbReference type="GO" id="GO:0000221">
    <property type="term" value="C:vacuolar proton-transporting V-type ATPase, V1 domain"/>
    <property type="evidence" value="ECO:0007669"/>
    <property type="project" value="TreeGrafter"/>
</dbReference>
<accession>A0AAD8DA57</accession>
<organism evidence="7 8">
    <name type="scientific">Acipenser oxyrinchus oxyrinchus</name>
    <dbReference type="NCBI Taxonomy" id="40147"/>
    <lineage>
        <taxon>Eukaryota</taxon>
        <taxon>Metazoa</taxon>
        <taxon>Chordata</taxon>
        <taxon>Craniata</taxon>
        <taxon>Vertebrata</taxon>
        <taxon>Euteleostomi</taxon>
        <taxon>Actinopterygii</taxon>
        <taxon>Chondrostei</taxon>
        <taxon>Acipenseriformes</taxon>
        <taxon>Acipenseridae</taxon>
        <taxon>Acipenser</taxon>
    </lineage>
</organism>
<proteinExistence type="inferred from homology"/>
<comment type="caution">
    <text evidence="7">The sequence shown here is derived from an EMBL/GenBank/DDBJ whole genome shotgun (WGS) entry which is preliminary data.</text>
</comment>
<sequence length="116" mass="13286">MTSQSHGIHHLIQAEKKAKEKLDEAKKRKARRLKQAKDEALAEVENYRQMRENGFKNKQTGIMGSQGKFSLEVDEQTKNKIQTINSDFNQNKESVLKQLIDMACGIKAEIHGNYRG</sequence>
<dbReference type="NCBIfam" id="TIGR01147">
    <property type="entry name" value="V_ATP_synt_G"/>
    <property type="match status" value="1"/>
</dbReference>
<dbReference type="FunFam" id="1.20.5.2950:FF:000001">
    <property type="entry name" value="V-type proton ATPase subunit G"/>
    <property type="match status" value="1"/>
</dbReference>
<evidence type="ECO:0000256" key="1">
    <source>
        <dbReference type="ARBA" id="ARBA00010066"/>
    </source>
</evidence>
<evidence type="ECO:0000256" key="5">
    <source>
        <dbReference type="RuleBase" id="RU364019"/>
    </source>
</evidence>
<comment type="subunit">
    <text evidence="5">V-ATPase is a heteromultimeric enzyme made up of two complexes: the ATP-hydrolytic V1 complex and the proton translocation V0 complex.</text>
</comment>
<name>A0AAD8DA57_ACIOX</name>
<dbReference type="GO" id="GO:0046961">
    <property type="term" value="F:proton-transporting ATPase activity, rotational mechanism"/>
    <property type="evidence" value="ECO:0007669"/>
    <property type="project" value="InterPro"/>
</dbReference>
<protein>
    <recommendedName>
        <fullName evidence="5">V-type proton ATPase subunit G</fullName>
    </recommendedName>
</protein>
<keyword evidence="2 5" id="KW-0813">Transport</keyword>
<dbReference type="GO" id="GO:0030672">
    <property type="term" value="C:synaptic vesicle membrane"/>
    <property type="evidence" value="ECO:0007669"/>
    <property type="project" value="TreeGrafter"/>
</dbReference>
<evidence type="ECO:0000256" key="2">
    <source>
        <dbReference type="ARBA" id="ARBA00022448"/>
    </source>
</evidence>
<comment type="similarity">
    <text evidence="1 5">Belongs to the V-ATPase G subunit family.</text>
</comment>
<feature type="region of interest" description="Disordered" evidence="6">
    <location>
        <begin position="1"/>
        <end position="34"/>
    </location>
</feature>
<feature type="compositionally biased region" description="Basic and acidic residues" evidence="6">
    <location>
        <begin position="12"/>
        <end position="26"/>
    </location>
</feature>
<evidence type="ECO:0000313" key="7">
    <source>
        <dbReference type="EMBL" id="KAK1165336.1"/>
    </source>
</evidence>
<dbReference type="PANTHER" id="PTHR12713:SF5">
    <property type="entry name" value="V-TYPE PROTON ATPASE SUBUNIT G 3"/>
    <property type="match status" value="1"/>
</dbReference>
<evidence type="ECO:0000256" key="3">
    <source>
        <dbReference type="ARBA" id="ARBA00022781"/>
    </source>
</evidence>
<dbReference type="EMBL" id="JAGXEW010000012">
    <property type="protein sequence ID" value="KAK1165336.1"/>
    <property type="molecule type" value="Genomic_DNA"/>
</dbReference>
<dbReference type="GO" id="GO:0097401">
    <property type="term" value="P:synaptic vesicle lumen acidification"/>
    <property type="evidence" value="ECO:0007669"/>
    <property type="project" value="TreeGrafter"/>
</dbReference>
<comment type="function">
    <text evidence="5">Subunit of the V1 complex of vacuolar(H+)-ATPase (V-ATPase), a multisubunit enzyme composed of a peripheral complex (V1) that hydrolyzes ATP and a membrane integral complex (V0) that translocates protons. V-ATPase is responsible for acidifying and maintaining the pH of intracellular compartments and in some cell types, is targeted to the plasma membrane, where it is responsible for acidifying the extracellular environment.</text>
</comment>
<keyword evidence="4 5" id="KW-0406">Ion transport</keyword>
<dbReference type="AlphaFoldDB" id="A0AAD8DA57"/>
<dbReference type="Pfam" id="PF03179">
    <property type="entry name" value="V-ATPase_G"/>
    <property type="match status" value="1"/>
</dbReference>
<dbReference type="Proteomes" id="UP001230051">
    <property type="component" value="Unassembled WGS sequence"/>
</dbReference>
<keyword evidence="3 5" id="KW-0375">Hydrogen ion transport</keyword>
<gene>
    <name evidence="7" type="primary">Atp6v1g3</name>
    <name evidence="7" type="ORF">AOXY_G13838</name>
</gene>
<evidence type="ECO:0000256" key="6">
    <source>
        <dbReference type="SAM" id="MobiDB-lite"/>
    </source>
</evidence>
<keyword evidence="8" id="KW-1185">Reference proteome</keyword>
<dbReference type="PANTHER" id="PTHR12713">
    <property type="entry name" value="VACUOLAR ATP SYNTHASE SUBUNIT G"/>
    <property type="match status" value="1"/>
</dbReference>
<evidence type="ECO:0000256" key="4">
    <source>
        <dbReference type="ARBA" id="ARBA00023065"/>
    </source>
</evidence>
<reference evidence="7" key="1">
    <citation type="submission" date="2022-02" db="EMBL/GenBank/DDBJ databases">
        <title>Atlantic sturgeon de novo genome assembly.</title>
        <authorList>
            <person name="Stock M."/>
            <person name="Klopp C."/>
            <person name="Guiguen Y."/>
            <person name="Cabau C."/>
            <person name="Parinello H."/>
            <person name="Santidrian Yebra-Pimentel E."/>
            <person name="Kuhl H."/>
            <person name="Dirks R.P."/>
            <person name="Guessner J."/>
            <person name="Wuertz S."/>
            <person name="Du K."/>
            <person name="Schartl M."/>
        </authorList>
    </citation>
    <scope>NUCLEOTIDE SEQUENCE</scope>
    <source>
        <strain evidence="7">STURGEONOMICS-FGT-2020</strain>
        <tissue evidence="7">Whole blood</tissue>
    </source>
</reference>
<evidence type="ECO:0000313" key="8">
    <source>
        <dbReference type="Proteomes" id="UP001230051"/>
    </source>
</evidence>
<dbReference type="InterPro" id="IPR005124">
    <property type="entry name" value="V-ATPase_G"/>
</dbReference>
<dbReference type="GO" id="GO:0016887">
    <property type="term" value="F:ATP hydrolysis activity"/>
    <property type="evidence" value="ECO:0007669"/>
    <property type="project" value="TreeGrafter"/>
</dbReference>
<dbReference type="Gene3D" id="1.20.5.2950">
    <property type="match status" value="1"/>
</dbReference>